<dbReference type="AlphaFoldDB" id="A0AAV0RT13"/>
<feature type="non-terminal residue" evidence="4">
    <location>
        <position position="1"/>
    </location>
</feature>
<sequence>LIRALRFSLPPKPFFRIPHKLQNFPSPLSSHSRVSALFSLVASSHLRKWQGTGAAAGATAPAALAAGLLLDCESGTTTMAATTSLAIVIATAAPAETDAPLFLLVCSSATSLSPLGVEDLRIPFQKYGPVKDVYLPKNYYTGEPRGFGFVKFRHGEDAAIAKERLNHKVIGGREIRIVFAEENRKTPQEMSSTGGRTSSRHGGGSRRRSPPRSPRRRFRSSSRSASPPRRDSRSLIERPLLSVSKLTPASAIVCKILLAHSFFGFRGLLLFNDLTG</sequence>
<dbReference type="InterPro" id="IPR050441">
    <property type="entry name" value="RBM"/>
</dbReference>
<dbReference type="SUPFAM" id="SSF54928">
    <property type="entry name" value="RNA-binding domain, RBD"/>
    <property type="match status" value="1"/>
</dbReference>
<comment type="caution">
    <text evidence="4">The sequence shown here is derived from an EMBL/GenBank/DDBJ whole genome shotgun (WGS) entry which is preliminary data.</text>
</comment>
<dbReference type="PANTHER" id="PTHR48034">
    <property type="entry name" value="TRANSFORMER-2 SEX-DETERMINING PROTEIN-RELATED"/>
    <property type="match status" value="1"/>
</dbReference>
<reference evidence="4" key="1">
    <citation type="submission" date="2022-08" db="EMBL/GenBank/DDBJ databases">
        <authorList>
            <person name="Gutierrez-Valencia J."/>
        </authorList>
    </citation>
    <scope>NUCLEOTIDE SEQUENCE</scope>
</reference>
<keyword evidence="5" id="KW-1185">Reference proteome</keyword>
<dbReference type="EMBL" id="CAMGYJ010000011">
    <property type="protein sequence ID" value="CAI0560196.1"/>
    <property type="molecule type" value="Genomic_DNA"/>
</dbReference>
<evidence type="ECO:0000313" key="4">
    <source>
        <dbReference type="EMBL" id="CAI0560196.1"/>
    </source>
</evidence>
<name>A0AAV0RT13_9ROSI</name>
<dbReference type="Gene3D" id="3.30.70.330">
    <property type="match status" value="1"/>
</dbReference>
<dbReference type="SMART" id="SM00360">
    <property type="entry name" value="RRM"/>
    <property type="match status" value="1"/>
</dbReference>
<dbReference type="InterPro" id="IPR012677">
    <property type="entry name" value="Nucleotide-bd_a/b_plait_sf"/>
</dbReference>
<dbReference type="Pfam" id="PF00076">
    <property type="entry name" value="RRM_1"/>
    <property type="match status" value="1"/>
</dbReference>
<accession>A0AAV0RT13</accession>
<dbReference type="PROSITE" id="PS50102">
    <property type="entry name" value="RRM"/>
    <property type="match status" value="1"/>
</dbReference>
<feature type="domain" description="RRM" evidence="3">
    <location>
        <begin position="118"/>
        <end position="182"/>
    </location>
</feature>
<dbReference type="GO" id="GO:0003723">
    <property type="term" value="F:RNA binding"/>
    <property type="evidence" value="ECO:0007669"/>
    <property type="project" value="UniProtKB-UniRule"/>
</dbReference>
<keyword evidence="1" id="KW-0694">RNA-binding</keyword>
<gene>
    <name evidence="4" type="ORF">LITE_LOCUS49583</name>
</gene>
<evidence type="ECO:0000256" key="2">
    <source>
        <dbReference type="SAM" id="MobiDB-lite"/>
    </source>
</evidence>
<dbReference type="InterPro" id="IPR000504">
    <property type="entry name" value="RRM_dom"/>
</dbReference>
<feature type="region of interest" description="Disordered" evidence="2">
    <location>
        <begin position="181"/>
        <end position="233"/>
    </location>
</feature>
<evidence type="ECO:0000313" key="5">
    <source>
        <dbReference type="Proteomes" id="UP001154282"/>
    </source>
</evidence>
<feature type="compositionally biased region" description="Basic residues" evidence="2">
    <location>
        <begin position="203"/>
        <end position="220"/>
    </location>
</feature>
<dbReference type="InterPro" id="IPR035979">
    <property type="entry name" value="RBD_domain_sf"/>
</dbReference>
<protein>
    <recommendedName>
        <fullName evidence="3">RRM domain-containing protein</fullName>
    </recommendedName>
</protein>
<proteinExistence type="predicted"/>
<evidence type="ECO:0000256" key="1">
    <source>
        <dbReference type="PROSITE-ProRule" id="PRU00176"/>
    </source>
</evidence>
<dbReference type="Proteomes" id="UP001154282">
    <property type="component" value="Unassembled WGS sequence"/>
</dbReference>
<evidence type="ECO:0000259" key="3">
    <source>
        <dbReference type="PROSITE" id="PS50102"/>
    </source>
</evidence>
<organism evidence="4 5">
    <name type="scientific">Linum tenue</name>
    <dbReference type="NCBI Taxonomy" id="586396"/>
    <lineage>
        <taxon>Eukaryota</taxon>
        <taxon>Viridiplantae</taxon>
        <taxon>Streptophyta</taxon>
        <taxon>Embryophyta</taxon>
        <taxon>Tracheophyta</taxon>
        <taxon>Spermatophyta</taxon>
        <taxon>Magnoliopsida</taxon>
        <taxon>eudicotyledons</taxon>
        <taxon>Gunneridae</taxon>
        <taxon>Pentapetalae</taxon>
        <taxon>rosids</taxon>
        <taxon>fabids</taxon>
        <taxon>Malpighiales</taxon>
        <taxon>Linaceae</taxon>
        <taxon>Linum</taxon>
    </lineage>
</organism>